<feature type="transmembrane region" description="Helical" evidence="6">
    <location>
        <begin position="126"/>
        <end position="144"/>
    </location>
</feature>
<dbReference type="GO" id="GO:0022857">
    <property type="term" value="F:transmembrane transporter activity"/>
    <property type="evidence" value="ECO:0007669"/>
    <property type="project" value="InterPro"/>
</dbReference>
<dbReference type="Proteomes" id="UP000186795">
    <property type="component" value="Unassembled WGS sequence"/>
</dbReference>
<comment type="subcellular location">
    <subcellularLocation>
        <location evidence="1">Cell membrane</location>
        <topology evidence="1">Multi-pass membrane protein</topology>
    </subcellularLocation>
</comment>
<sequence>MVTGLSCPFLCLERDAPCVHHFNMDIRGYRCMNLQQSNAYRMYLLYMGVTATLFALFSTVATVYRIREVGLDAVELLWVGFALEISCFLFEIPTGVVADLHSRKRSLVIGLVLIGTGFLLEGSVPTFLAVIGAQVLWGIGYTFLSGADQAWIADELQTNRLEGVYLRGAQVAQLFTLVGMGVGTFLAVFSLPLPLMVSGGLYIAFALFVALVFPETRFTPVSDRSQNTWNAMWGTFFAGLKVVRRSSVLLTVLGIGLFHGLYSEGFDRLYTLHFLENFQFPQWVEAPEVVWIGAIDACAMVINILVVEWIRRRLESTGRLEKMGVLLVINILLVASIFAFAVAGAFWMALAAYWLTYILRGTNQPIYNAWINEQIRESRLRATILSTQGQVHALGEIFGGPLVGAIVWKTSALWGLIASSAILAPAVFLYLFLRKRAGESQCFRGLNRKDGGQSM</sequence>
<evidence type="ECO:0000256" key="5">
    <source>
        <dbReference type="ARBA" id="ARBA00023136"/>
    </source>
</evidence>
<reference evidence="9" key="1">
    <citation type="submission" date="2017-01" db="EMBL/GenBank/DDBJ databases">
        <authorList>
            <person name="Varghese N."/>
            <person name="Submissions S."/>
        </authorList>
    </citation>
    <scope>NUCLEOTIDE SEQUENCE [LARGE SCALE GENOMIC DNA]</scope>
    <source>
        <strain evidence="9">DSM 45196</strain>
    </source>
</reference>
<evidence type="ECO:0000313" key="9">
    <source>
        <dbReference type="Proteomes" id="UP000186795"/>
    </source>
</evidence>
<name>A0A1N7LHB6_9BACL</name>
<keyword evidence="5 6" id="KW-0472">Membrane</keyword>
<dbReference type="EMBL" id="FTOD01000004">
    <property type="protein sequence ID" value="SIS73194.1"/>
    <property type="molecule type" value="Genomic_DNA"/>
</dbReference>
<feature type="transmembrane region" description="Helical" evidence="6">
    <location>
        <begin position="164"/>
        <end position="189"/>
    </location>
</feature>
<dbReference type="Pfam" id="PF07690">
    <property type="entry name" value="MFS_1"/>
    <property type="match status" value="1"/>
</dbReference>
<feature type="transmembrane region" description="Helical" evidence="6">
    <location>
        <begin position="331"/>
        <end position="355"/>
    </location>
</feature>
<feature type="transmembrane region" description="Helical" evidence="6">
    <location>
        <begin position="289"/>
        <end position="310"/>
    </location>
</feature>
<dbReference type="InterPro" id="IPR011701">
    <property type="entry name" value="MFS"/>
</dbReference>
<dbReference type="PANTHER" id="PTHR23530:SF1">
    <property type="entry name" value="PERMEASE, MAJOR FACILITATOR SUPERFAMILY-RELATED"/>
    <property type="match status" value="1"/>
</dbReference>
<feature type="transmembrane region" description="Helical" evidence="6">
    <location>
        <begin position="76"/>
        <end position="98"/>
    </location>
</feature>
<keyword evidence="9" id="KW-1185">Reference proteome</keyword>
<feature type="transmembrane region" description="Helical" evidence="6">
    <location>
        <begin position="195"/>
        <end position="214"/>
    </location>
</feature>
<proteinExistence type="predicted"/>
<feature type="transmembrane region" description="Helical" evidence="6">
    <location>
        <begin position="43"/>
        <end position="64"/>
    </location>
</feature>
<feature type="domain" description="Major facilitator superfamily (MFS) profile" evidence="7">
    <location>
        <begin position="36"/>
        <end position="436"/>
    </location>
</feature>
<evidence type="ECO:0000256" key="3">
    <source>
        <dbReference type="ARBA" id="ARBA00022692"/>
    </source>
</evidence>
<evidence type="ECO:0000256" key="6">
    <source>
        <dbReference type="SAM" id="Phobius"/>
    </source>
</evidence>
<dbReference type="SUPFAM" id="SSF103473">
    <property type="entry name" value="MFS general substrate transporter"/>
    <property type="match status" value="1"/>
</dbReference>
<evidence type="ECO:0000313" key="8">
    <source>
        <dbReference type="EMBL" id="SIS73194.1"/>
    </source>
</evidence>
<keyword evidence="2" id="KW-0813">Transport</keyword>
<feature type="transmembrane region" description="Helical" evidence="6">
    <location>
        <begin position="242"/>
        <end position="262"/>
    </location>
</feature>
<dbReference type="PANTHER" id="PTHR23530">
    <property type="entry name" value="TRANSPORT PROTEIN-RELATED"/>
    <property type="match status" value="1"/>
</dbReference>
<feature type="transmembrane region" description="Helical" evidence="6">
    <location>
        <begin position="412"/>
        <end position="433"/>
    </location>
</feature>
<dbReference type="GO" id="GO:0005886">
    <property type="term" value="C:plasma membrane"/>
    <property type="evidence" value="ECO:0007669"/>
    <property type="project" value="UniProtKB-SubCell"/>
</dbReference>
<keyword evidence="4 6" id="KW-1133">Transmembrane helix</keyword>
<dbReference type="InterPro" id="IPR020846">
    <property type="entry name" value="MFS_dom"/>
</dbReference>
<dbReference type="InterPro" id="IPR036259">
    <property type="entry name" value="MFS_trans_sf"/>
</dbReference>
<gene>
    <name evidence="8" type="ORF">SAMN05421790_104171</name>
</gene>
<keyword evidence="3 6" id="KW-0812">Transmembrane</keyword>
<evidence type="ECO:0000259" key="7">
    <source>
        <dbReference type="PROSITE" id="PS50850"/>
    </source>
</evidence>
<evidence type="ECO:0000256" key="1">
    <source>
        <dbReference type="ARBA" id="ARBA00004651"/>
    </source>
</evidence>
<dbReference type="InterPro" id="IPR053160">
    <property type="entry name" value="MFS_DHA3_Transporter"/>
</dbReference>
<dbReference type="AlphaFoldDB" id="A0A1N7LHB6"/>
<protein>
    <submittedName>
        <fullName evidence="8">MFS transporter, DHA3 family, tetracycline resistance protein</fullName>
    </submittedName>
</protein>
<evidence type="ECO:0000256" key="2">
    <source>
        <dbReference type="ARBA" id="ARBA00022448"/>
    </source>
</evidence>
<dbReference type="PROSITE" id="PS50850">
    <property type="entry name" value="MFS"/>
    <property type="match status" value="1"/>
</dbReference>
<accession>A0A1N7LHB6</accession>
<dbReference type="Gene3D" id="1.20.1250.20">
    <property type="entry name" value="MFS general substrate transporter like domains"/>
    <property type="match status" value="1"/>
</dbReference>
<evidence type="ECO:0000256" key="4">
    <source>
        <dbReference type="ARBA" id="ARBA00022989"/>
    </source>
</evidence>
<organism evidence="8 9">
    <name type="scientific">Kroppenstedtia eburnea</name>
    <dbReference type="NCBI Taxonomy" id="714067"/>
    <lineage>
        <taxon>Bacteria</taxon>
        <taxon>Bacillati</taxon>
        <taxon>Bacillota</taxon>
        <taxon>Bacilli</taxon>
        <taxon>Bacillales</taxon>
        <taxon>Thermoactinomycetaceae</taxon>
        <taxon>Kroppenstedtia</taxon>
    </lineage>
</organism>